<gene>
    <name evidence="2" type="ORF">CR513_37139</name>
</gene>
<evidence type="ECO:0000256" key="1">
    <source>
        <dbReference type="SAM" id="MobiDB-lite"/>
    </source>
</evidence>
<comment type="caution">
    <text evidence="2">The sequence shown here is derived from an EMBL/GenBank/DDBJ whole genome shotgun (WGS) entry which is preliminary data.</text>
</comment>
<proteinExistence type="predicted"/>
<accession>A0A371FUX8</accession>
<dbReference type="Proteomes" id="UP000257109">
    <property type="component" value="Unassembled WGS sequence"/>
</dbReference>
<dbReference type="OrthoDB" id="1436117at2759"/>
<feature type="non-terminal residue" evidence="2">
    <location>
        <position position="1"/>
    </location>
</feature>
<dbReference type="EMBL" id="QJKJ01007737">
    <property type="protein sequence ID" value="RDX82116.1"/>
    <property type="molecule type" value="Genomic_DNA"/>
</dbReference>
<protein>
    <submittedName>
        <fullName evidence="2">Uncharacterized protein</fullName>
    </submittedName>
</protein>
<sequence>MTISERKRYLTRPFQEIPIISFSNDNYDNILLHQDDPMVISVVVVEYKIERVLVEVGPSRIKLGGMFWYTHKGASGDPQNSRSKNHLRYRTEH</sequence>
<name>A0A371FUX8_MUCPR</name>
<evidence type="ECO:0000313" key="3">
    <source>
        <dbReference type="Proteomes" id="UP000257109"/>
    </source>
</evidence>
<organism evidence="2 3">
    <name type="scientific">Mucuna pruriens</name>
    <name type="common">Velvet bean</name>
    <name type="synonym">Dolichos pruriens</name>
    <dbReference type="NCBI Taxonomy" id="157652"/>
    <lineage>
        <taxon>Eukaryota</taxon>
        <taxon>Viridiplantae</taxon>
        <taxon>Streptophyta</taxon>
        <taxon>Embryophyta</taxon>
        <taxon>Tracheophyta</taxon>
        <taxon>Spermatophyta</taxon>
        <taxon>Magnoliopsida</taxon>
        <taxon>eudicotyledons</taxon>
        <taxon>Gunneridae</taxon>
        <taxon>Pentapetalae</taxon>
        <taxon>rosids</taxon>
        <taxon>fabids</taxon>
        <taxon>Fabales</taxon>
        <taxon>Fabaceae</taxon>
        <taxon>Papilionoideae</taxon>
        <taxon>50 kb inversion clade</taxon>
        <taxon>NPAAA clade</taxon>
        <taxon>indigoferoid/millettioid clade</taxon>
        <taxon>Phaseoleae</taxon>
        <taxon>Mucuna</taxon>
    </lineage>
</organism>
<reference evidence="2" key="1">
    <citation type="submission" date="2018-05" db="EMBL/GenBank/DDBJ databases">
        <title>Draft genome of Mucuna pruriens seed.</title>
        <authorList>
            <person name="Nnadi N.E."/>
            <person name="Vos R."/>
            <person name="Hasami M.H."/>
            <person name="Devisetty U.K."/>
            <person name="Aguiy J.C."/>
        </authorList>
    </citation>
    <scope>NUCLEOTIDE SEQUENCE [LARGE SCALE GENOMIC DNA]</scope>
    <source>
        <strain evidence="2">JCA_2017</strain>
    </source>
</reference>
<dbReference type="AlphaFoldDB" id="A0A371FUX8"/>
<keyword evidence="3" id="KW-1185">Reference proteome</keyword>
<feature type="region of interest" description="Disordered" evidence="1">
    <location>
        <begin position="73"/>
        <end position="93"/>
    </location>
</feature>
<feature type="compositionally biased region" description="Basic residues" evidence="1">
    <location>
        <begin position="83"/>
        <end position="93"/>
    </location>
</feature>
<evidence type="ECO:0000313" key="2">
    <source>
        <dbReference type="EMBL" id="RDX82116.1"/>
    </source>
</evidence>